<evidence type="ECO:0000313" key="5">
    <source>
        <dbReference type="Proteomes" id="UP001482520"/>
    </source>
</evidence>
<keyword evidence="1 2" id="KW-0597">Phosphoprotein</keyword>
<evidence type="ECO:0000256" key="1">
    <source>
        <dbReference type="ARBA" id="ARBA00022553"/>
    </source>
</evidence>
<keyword evidence="5" id="KW-1185">Reference proteome</keyword>
<protein>
    <submittedName>
        <fullName evidence="4">Response regulator</fullName>
    </submittedName>
</protein>
<accession>A0ABV1NWN2</accession>
<feature type="modified residue" description="4-aspartylphosphate" evidence="2">
    <location>
        <position position="51"/>
    </location>
</feature>
<evidence type="ECO:0000256" key="2">
    <source>
        <dbReference type="PROSITE-ProRule" id="PRU00169"/>
    </source>
</evidence>
<comment type="caution">
    <text evidence="4">The sequence shown here is derived from an EMBL/GenBank/DDBJ whole genome shotgun (WGS) entry which is preliminary data.</text>
</comment>
<evidence type="ECO:0000313" key="4">
    <source>
        <dbReference type="EMBL" id="MEQ7846869.1"/>
    </source>
</evidence>
<dbReference type="RefSeq" id="WP_193661089.1">
    <property type="nucleotide sequence ID" value="NZ_BAAAMM010000001.1"/>
</dbReference>
<dbReference type="Gene3D" id="3.40.50.2300">
    <property type="match status" value="1"/>
</dbReference>
<dbReference type="PANTHER" id="PTHR44591:SF3">
    <property type="entry name" value="RESPONSE REGULATORY DOMAIN-CONTAINING PROTEIN"/>
    <property type="match status" value="1"/>
</dbReference>
<evidence type="ECO:0000259" key="3">
    <source>
        <dbReference type="PROSITE" id="PS50110"/>
    </source>
</evidence>
<dbReference type="InterPro" id="IPR001789">
    <property type="entry name" value="Sig_transdc_resp-reg_receiver"/>
</dbReference>
<dbReference type="PANTHER" id="PTHR44591">
    <property type="entry name" value="STRESS RESPONSE REGULATOR PROTEIN 1"/>
    <property type="match status" value="1"/>
</dbReference>
<organism evidence="4 5">
    <name type="scientific">Nocardioides kribbensis</name>
    <dbReference type="NCBI Taxonomy" id="305517"/>
    <lineage>
        <taxon>Bacteria</taxon>
        <taxon>Bacillati</taxon>
        <taxon>Actinomycetota</taxon>
        <taxon>Actinomycetes</taxon>
        <taxon>Propionibacteriales</taxon>
        <taxon>Nocardioidaceae</taxon>
        <taxon>Nocardioides</taxon>
    </lineage>
</organism>
<sequence>MRILVVDDDPDLSTLMEIFLGRAGHDVELAPDGRCGLRRLLAGGFDAVVLDWMMPTLDGLGLTRAVRSDPALRDLPLLMVTARRDHAAAYAAGVDEVLDKPFSGAGLVSAVETLGRRTPARAGSAS</sequence>
<dbReference type="SMART" id="SM00448">
    <property type="entry name" value="REC"/>
    <property type="match status" value="1"/>
</dbReference>
<feature type="domain" description="Response regulatory" evidence="3">
    <location>
        <begin position="2"/>
        <end position="115"/>
    </location>
</feature>
<dbReference type="PROSITE" id="PS50110">
    <property type="entry name" value="RESPONSE_REGULATORY"/>
    <property type="match status" value="1"/>
</dbReference>
<name>A0ABV1NWN2_9ACTN</name>
<dbReference type="Proteomes" id="UP001482520">
    <property type="component" value="Unassembled WGS sequence"/>
</dbReference>
<dbReference type="Pfam" id="PF00072">
    <property type="entry name" value="Response_reg"/>
    <property type="match status" value="1"/>
</dbReference>
<dbReference type="EMBL" id="JBEGDP010000004">
    <property type="protein sequence ID" value="MEQ7846869.1"/>
    <property type="molecule type" value="Genomic_DNA"/>
</dbReference>
<dbReference type="SUPFAM" id="SSF52172">
    <property type="entry name" value="CheY-like"/>
    <property type="match status" value="1"/>
</dbReference>
<dbReference type="InterPro" id="IPR050595">
    <property type="entry name" value="Bact_response_regulator"/>
</dbReference>
<gene>
    <name evidence="4" type="ORF">V6R90_06225</name>
</gene>
<proteinExistence type="predicted"/>
<reference evidence="4 5" key="1">
    <citation type="submission" date="2024-02" db="EMBL/GenBank/DDBJ databases">
        <title>Full genome sequence of Nocardioides kribbensis.</title>
        <authorList>
            <person name="Poletto B.L."/>
            <person name="Silva G."/>
            <person name="Galante D."/>
            <person name="Campos K.R."/>
            <person name="Santos M.B.N."/>
            <person name="Sacchi C.T."/>
        </authorList>
    </citation>
    <scope>NUCLEOTIDE SEQUENCE [LARGE SCALE GENOMIC DNA]</scope>
    <source>
        <strain evidence="4 5">O4R</strain>
    </source>
</reference>
<dbReference type="InterPro" id="IPR011006">
    <property type="entry name" value="CheY-like_superfamily"/>
</dbReference>